<dbReference type="Gene3D" id="3.40.50.1820">
    <property type="entry name" value="alpha/beta hydrolase"/>
    <property type="match status" value="1"/>
</dbReference>
<evidence type="ECO:0000313" key="3">
    <source>
        <dbReference type="Proteomes" id="UP001432000"/>
    </source>
</evidence>
<dbReference type="PANTHER" id="PTHR32015:SF1">
    <property type="entry name" value="LIPASE"/>
    <property type="match status" value="1"/>
</dbReference>
<dbReference type="SUPFAM" id="SSF53474">
    <property type="entry name" value="alpha/beta-Hydrolases"/>
    <property type="match status" value="1"/>
</dbReference>
<organism evidence="2 3">
    <name type="scientific">Rhodococcus sovatensis</name>
    <dbReference type="NCBI Taxonomy" id="1805840"/>
    <lineage>
        <taxon>Bacteria</taxon>
        <taxon>Bacillati</taxon>
        <taxon>Actinomycetota</taxon>
        <taxon>Actinomycetes</taxon>
        <taxon>Mycobacteriales</taxon>
        <taxon>Nocardiaceae</taxon>
        <taxon>Rhodococcus</taxon>
    </lineage>
</organism>
<dbReference type="Proteomes" id="UP001432000">
    <property type="component" value="Chromosome"/>
</dbReference>
<evidence type="ECO:0000313" key="2">
    <source>
        <dbReference type="EMBL" id="WXG71510.1"/>
    </source>
</evidence>
<protein>
    <submittedName>
        <fullName evidence="2">Alpha/beta fold hydrolase</fullName>
    </submittedName>
</protein>
<dbReference type="Pfam" id="PF01674">
    <property type="entry name" value="Lipase_2"/>
    <property type="match status" value="1"/>
</dbReference>
<dbReference type="GO" id="GO:0016787">
    <property type="term" value="F:hydrolase activity"/>
    <property type="evidence" value="ECO:0007669"/>
    <property type="project" value="UniProtKB-KW"/>
</dbReference>
<dbReference type="InterPro" id="IPR029058">
    <property type="entry name" value="AB_hydrolase_fold"/>
</dbReference>
<reference evidence="2 3" key="1">
    <citation type="submission" date="2024-03" db="EMBL/GenBank/DDBJ databases">
        <title>Natural products discovery in diverse microorganisms through a two-stage MS feature dereplication strategy.</title>
        <authorList>
            <person name="Zhang R."/>
        </authorList>
    </citation>
    <scope>NUCLEOTIDE SEQUENCE [LARGE SCALE GENOMIC DNA]</scope>
    <source>
        <strain evidence="2 3">18930</strain>
    </source>
</reference>
<accession>A0ABZ2PTB1</accession>
<keyword evidence="1" id="KW-0732">Signal</keyword>
<dbReference type="PANTHER" id="PTHR32015">
    <property type="entry name" value="FASTING INDUCED LIPASE"/>
    <property type="match status" value="1"/>
</dbReference>
<dbReference type="InterPro" id="IPR002918">
    <property type="entry name" value="Lipase_EstA/Esterase_EstB"/>
</dbReference>
<keyword evidence="3" id="KW-1185">Reference proteome</keyword>
<dbReference type="RefSeq" id="WP_338893211.1">
    <property type="nucleotide sequence ID" value="NZ_CP147846.1"/>
</dbReference>
<name>A0ABZ2PTB1_9NOCA</name>
<keyword evidence="2" id="KW-0378">Hydrolase</keyword>
<feature type="signal peptide" evidence="1">
    <location>
        <begin position="1"/>
        <end position="31"/>
    </location>
</feature>
<evidence type="ECO:0000256" key="1">
    <source>
        <dbReference type="SAM" id="SignalP"/>
    </source>
</evidence>
<gene>
    <name evidence="2" type="ORF">WDS16_14070</name>
</gene>
<proteinExistence type="predicted"/>
<sequence length="322" mass="33514">MPKPRGRVAIALASAALITLGSAVVSTPSAGADTVDSPLPSEFSDMGAAPAGANDWSCVPSEAHPRPVVLVHGTGSDMATTWTTMAPALAEQGYCVYALDYGAVRTLLDPNKVIWGLGDIPVSAARLGDFVDVVLAQTGAAKVDIVGHSQGGTVARQYLKFNGGVNDADPSASKVENLVTLGGTNHGTNFGGIQQMYLVLAAAGLDQTIISELLFGLTGLGTAGRQQLIGSPTLQRLNAGGEVEPGVRYTVVGTKFDKVVTPPERTFLDGTGSAEVRNMWVQDGCESNTVPHQELTYDDRVTYIVQTALDPSYADTHTAPCT</sequence>
<dbReference type="EMBL" id="CP147846">
    <property type="protein sequence ID" value="WXG71510.1"/>
    <property type="molecule type" value="Genomic_DNA"/>
</dbReference>
<feature type="chain" id="PRO_5045742226" evidence="1">
    <location>
        <begin position="32"/>
        <end position="322"/>
    </location>
</feature>